<dbReference type="Gene3D" id="1.10.580.10">
    <property type="entry name" value="Citrate Synthase, domain 1"/>
    <property type="match status" value="1"/>
</dbReference>
<comment type="catalytic activity">
    <reaction evidence="4">
        <text>oxaloacetate + acetyl-CoA + H2O = citrate + CoA + H(+)</text>
        <dbReference type="Rhea" id="RHEA:16845"/>
        <dbReference type="ChEBI" id="CHEBI:15377"/>
        <dbReference type="ChEBI" id="CHEBI:15378"/>
        <dbReference type="ChEBI" id="CHEBI:16452"/>
        <dbReference type="ChEBI" id="CHEBI:16947"/>
        <dbReference type="ChEBI" id="CHEBI:57287"/>
        <dbReference type="ChEBI" id="CHEBI:57288"/>
        <dbReference type="EC" id="2.3.3.16"/>
    </reaction>
</comment>
<organism evidence="6 7">
    <name type="scientific">Gallibacter intestinalis</name>
    <dbReference type="NCBI Taxonomy" id="2779356"/>
    <lineage>
        <taxon>Bacteria</taxon>
        <taxon>Bacillati</taxon>
        <taxon>Bacillota</taxon>
        <taxon>Clostridia</taxon>
        <taxon>Eubacteriales</taxon>
        <taxon>Eubacteriaceae</taxon>
        <taxon>Gallibacter</taxon>
    </lineage>
</organism>
<evidence type="ECO:0000256" key="3">
    <source>
        <dbReference type="ARBA" id="ARBA00022679"/>
    </source>
</evidence>
<dbReference type="PIRSF" id="PIRSF001369">
    <property type="entry name" value="Citrate_synth"/>
    <property type="match status" value="1"/>
</dbReference>
<dbReference type="PANTHER" id="PTHR11739">
    <property type="entry name" value="CITRATE SYNTHASE"/>
    <property type="match status" value="1"/>
</dbReference>
<dbReference type="InterPro" id="IPR016142">
    <property type="entry name" value="Citrate_synth-like_lrg_a-sub"/>
</dbReference>
<dbReference type="PRINTS" id="PR00143">
    <property type="entry name" value="CITRTSNTHASE"/>
</dbReference>
<dbReference type="Proteomes" id="UP001516588">
    <property type="component" value="Unassembled WGS sequence"/>
</dbReference>
<dbReference type="InterPro" id="IPR002020">
    <property type="entry name" value="Citrate_synthase"/>
</dbReference>
<dbReference type="SUPFAM" id="SSF48256">
    <property type="entry name" value="Citrate synthase"/>
    <property type="match status" value="1"/>
</dbReference>
<proteinExistence type="inferred from homology"/>
<evidence type="ECO:0000313" key="6">
    <source>
        <dbReference type="EMBL" id="MBE5035209.1"/>
    </source>
</evidence>
<dbReference type="EMBL" id="JADCKA010000003">
    <property type="protein sequence ID" value="MBE5035209.1"/>
    <property type="molecule type" value="Genomic_DNA"/>
</dbReference>
<keyword evidence="3 5" id="KW-0808">Transferase</keyword>
<dbReference type="Pfam" id="PF00285">
    <property type="entry name" value="Citrate_synt"/>
    <property type="match status" value="1"/>
</dbReference>
<evidence type="ECO:0000313" key="7">
    <source>
        <dbReference type="Proteomes" id="UP001516588"/>
    </source>
</evidence>
<dbReference type="Gene3D" id="1.10.230.10">
    <property type="entry name" value="Cytochrome P450-Terp, domain 2"/>
    <property type="match status" value="1"/>
</dbReference>
<comment type="similarity">
    <text evidence="2 5">Belongs to the citrate synthase family.</text>
</comment>
<comment type="pathway">
    <text evidence="1">Carbohydrate metabolism; tricarboxylic acid cycle.</text>
</comment>
<dbReference type="InterPro" id="IPR036969">
    <property type="entry name" value="Citrate_synthase_sf"/>
</dbReference>
<gene>
    <name evidence="6" type="ORF">INF20_02810</name>
</gene>
<evidence type="ECO:0000256" key="5">
    <source>
        <dbReference type="PIRNR" id="PIRNR001369"/>
    </source>
</evidence>
<name>A0ABR9QWE9_9FIRM</name>
<evidence type="ECO:0000256" key="2">
    <source>
        <dbReference type="ARBA" id="ARBA00010566"/>
    </source>
</evidence>
<comment type="caution">
    <text evidence="6">The sequence shown here is derived from an EMBL/GenBank/DDBJ whole genome shotgun (WGS) entry which is preliminary data.</text>
</comment>
<evidence type="ECO:0000256" key="4">
    <source>
        <dbReference type="ARBA" id="ARBA00049288"/>
    </source>
</evidence>
<keyword evidence="7" id="KW-1185">Reference proteome</keyword>
<dbReference type="NCBIfam" id="NF010635">
    <property type="entry name" value="PRK14032.1"/>
    <property type="match status" value="1"/>
</dbReference>
<protein>
    <recommendedName>
        <fullName evidence="5">Citrate synthase</fullName>
    </recommendedName>
</protein>
<evidence type="ECO:0000256" key="1">
    <source>
        <dbReference type="ARBA" id="ARBA00005163"/>
    </source>
</evidence>
<sequence>MSQQLETINYIDSSLYKKYDVKRGLRNSNGTGVLVGLTNIGAVEGYKIDENKNKVPIKGKLYYRGYEIQDLVKSYIAEDRFGFEEVTYLLIFGELPTKSQLNSFKEYISKKRELPPDFARDMILTTPSRSIMNKLARSVLALYCYDENPDDTSITNVLRQSIDLIGYFPALLAYAYQAKSSYFDNKTLHIRNPLPELSTAENILRMLRPHGKYTDLEAKCLDICLVLHAEHGGGNNSAFTIHLVSSSGTDTYSAISAGIGALKGPKHGGANIQVIKMIKDLKANVKDINDHKAVDEYLIKVLKKQANDKSGLIYGMGHAVYTLSDPRAVLLKGLAKKLAENTDHVDDYLLCEYIEERTEELYEQVHGTRKTMCANVDLYSGLVYTLLNIPHDIATPLFALARLSGWAAHRIEELSSGNKLIRPAYMSVAEKKEFVPLSKREPFSLKDFLNRTK</sequence>
<reference evidence="6 7" key="1">
    <citation type="submission" date="2020-10" db="EMBL/GenBank/DDBJ databases">
        <title>ChiBAC.</title>
        <authorList>
            <person name="Zenner C."/>
            <person name="Hitch T.C.A."/>
            <person name="Clavel T."/>
        </authorList>
    </citation>
    <scope>NUCLEOTIDE SEQUENCE [LARGE SCALE GENOMIC DNA]</scope>
    <source>
        <strain evidence="6 7">DSM 108706</strain>
    </source>
</reference>
<dbReference type="InterPro" id="IPR016143">
    <property type="entry name" value="Citrate_synth-like_sm_a-sub"/>
</dbReference>
<accession>A0ABR9QWE9</accession>
<dbReference type="PANTHER" id="PTHR11739:SF4">
    <property type="entry name" value="CITRATE SYNTHASE, PEROXISOMAL"/>
    <property type="match status" value="1"/>
</dbReference>
<dbReference type="InterPro" id="IPR024176">
    <property type="entry name" value="Citrate_synthase_bac-typ"/>
</dbReference>